<evidence type="ECO:0000313" key="4">
    <source>
        <dbReference type="EMBL" id="PWF99896.1"/>
    </source>
</evidence>
<evidence type="ECO:0000313" key="5">
    <source>
        <dbReference type="Proteomes" id="UP000245080"/>
    </source>
</evidence>
<keyword evidence="5" id="KW-1185">Reference proteome</keyword>
<evidence type="ECO:0000259" key="3">
    <source>
        <dbReference type="Pfam" id="PF06458"/>
    </source>
</evidence>
<dbReference type="AlphaFoldDB" id="A0A2V1MY34"/>
<feature type="domain" description="MucBP" evidence="3">
    <location>
        <begin position="139"/>
        <end position="196"/>
    </location>
</feature>
<accession>A0A2V1MY34</accession>
<evidence type="ECO:0000256" key="1">
    <source>
        <dbReference type="ARBA" id="ARBA00022737"/>
    </source>
</evidence>
<comment type="caution">
    <text evidence="4">The sequence shown here is derived from an EMBL/GenBank/DDBJ whole genome shotgun (WGS) entry which is preliminary data.</text>
</comment>
<dbReference type="Gene3D" id="3.10.20.320">
    <property type="entry name" value="Putative peptidoglycan bound protein (lpxtg motif)"/>
    <property type="match status" value="1"/>
</dbReference>
<feature type="compositionally biased region" description="Polar residues" evidence="2">
    <location>
        <begin position="23"/>
        <end position="54"/>
    </location>
</feature>
<sequence>MAFFDWLTNFFSNNHESVEQDDPNSMNKQSRSVDPIQSKTTSTDQSVPLAPTQSSRERSVEVPTAILILLYETDDGQELRKPDVLMGHVGDPLKFHEPTIKGHVLVGIDGFTSNFIRAYDAITFKFAKQLGQAIMVYPIDIDTGQILSEPTILSGQLGEAYEVNTPSIENYTIIRSSGRLNGIFSSQSATVYLLYRRADWKTSQVLNLFGELTETRNVYDRPAGSFMGYGLPANSVWHVYQRVQLTDDTEWLNLGGLQWIRADNVNIIDHPLFNPYANYQALSRWVSTPITGSATVDYIPDKKIKGYVQPYGIPICEIPHGTKVQLIARIVDNQELVWYQLDNQSFVNARYLTNIKEATS</sequence>
<feature type="region of interest" description="Disordered" evidence="2">
    <location>
        <begin position="15"/>
        <end position="58"/>
    </location>
</feature>
<name>A0A2V1MY34_9LACO</name>
<keyword evidence="1" id="KW-0677">Repeat</keyword>
<evidence type="ECO:0000256" key="2">
    <source>
        <dbReference type="SAM" id="MobiDB-lite"/>
    </source>
</evidence>
<dbReference type="Pfam" id="PF06458">
    <property type="entry name" value="MucBP"/>
    <property type="match status" value="2"/>
</dbReference>
<feature type="domain" description="MucBP" evidence="3">
    <location>
        <begin position="71"/>
        <end position="110"/>
    </location>
</feature>
<dbReference type="OrthoDB" id="2329985at2"/>
<organism evidence="4 5">
    <name type="scientific">Levilactobacillus bambusae</name>
    <dbReference type="NCBI Taxonomy" id="2024736"/>
    <lineage>
        <taxon>Bacteria</taxon>
        <taxon>Bacillati</taxon>
        <taxon>Bacillota</taxon>
        <taxon>Bacilli</taxon>
        <taxon>Lactobacillales</taxon>
        <taxon>Lactobacillaceae</taxon>
        <taxon>Levilactobacillus</taxon>
    </lineage>
</organism>
<dbReference type="InterPro" id="IPR009459">
    <property type="entry name" value="MucBP_dom"/>
</dbReference>
<gene>
    <name evidence="4" type="ORF">DCM90_02790</name>
</gene>
<proteinExistence type="predicted"/>
<protein>
    <recommendedName>
        <fullName evidence="3">MucBP domain-containing protein</fullName>
    </recommendedName>
</protein>
<dbReference type="EMBL" id="QCXQ01000002">
    <property type="protein sequence ID" value="PWF99896.1"/>
    <property type="molecule type" value="Genomic_DNA"/>
</dbReference>
<dbReference type="Proteomes" id="UP000245080">
    <property type="component" value="Unassembled WGS sequence"/>
</dbReference>
<reference evidence="4 5" key="1">
    <citation type="journal article" date="2018" name="Int. J. Syst. Evol. Microbiol.">
        <title>Lactobacillus bambusae sp. nov., isolated from a traditional fermented Ma-bamboo shoots of Taiwan.</title>
        <authorList>
            <person name="Wang L.-T."/>
        </authorList>
    </citation>
    <scope>NUCLEOTIDE SEQUENCE [LARGE SCALE GENOMIC DNA]</scope>
    <source>
        <strain evidence="4 5">BS-W1</strain>
    </source>
</reference>
<dbReference type="RefSeq" id="WP_109249845.1">
    <property type="nucleotide sequence ID" value="NZ_QCXQ01000002.1"/>
</dbReference>